<feature type="domain" description="ATP-grasp" evidence="6">
    <location>
        <begin position="99"/>
        <end position="283"/>
    </location>
</feature>
<dbReference type="GO" id="GO:0006164">
    <property type="term" value="P:purine nucleotide biosynthetic process"/>
    <property type="evidence" value="ECO:0007669"/>
    <property type="project" value="UniProtKB-KW"/>
</dbReference>
<dbReference type="Proteomes" id="UP000294309">
    <property type="component" value="Chromosome"/>
</dbReference>
<dbReference type="PANTHER" id="PTHR11609:SF5">
    <property type="entry name" value="PHOSPHORIBOSYLAMINOIMIDAZOLE CARBOXYLASE"/>
    <property type="match status" value="1"/>
</dbReference>
<organism evidence="7 8">
    <name type="scientific">Spiroplasma gladiatoris</name>
    <dbReference type="NCBI Taxonomy" id="2143"/>
    <lineage>
        <taxon>Bacteria</taxon>
        <taxon>Bacillati</taxon>
        <taxon>Mycoplasmatota</taxon>
        <taxon>Mollicutes</taxon>
        <taxon>Entomoplasmatales</taxon>
        <taxon>Spiroplasmataceae</taxon>
        <taxon>Spiroplasma</taxon>
    </lineage>
</organism>
<dbReference type="InterPro" id="IPR013815">
    <property type="entry name" value="ATP_grasp_subdomain_1"/>
</dbReference>
<dbReference type="SUPFAM" id="SSF56059">
    <property type="entry name" value="Glutathione synthetase ATP-binding domain-like"/>
    <property type="match status" value="1"/>
</dbReference>
<keyword evidence="2" id="KW-0658">Purine biosynthesis</keyword>
<dbReference type="Pfam" id="PF22660">
    <property type="entry name" value="RS_preATP-grasp-like"/>
    <property type="match status" value="1"/>
</dbReference>
<dbReference type="Gene3D" id="3.40.50.20">
    <property type="match status" value="1"/>
</dbReference>
<accession>A0A4P7AJW8</accession>
<dbReference type="InterPro" id="IPR011761">
    <property type="entry name" value="ATP-grasp"/>
</dbReference>
<dbReference type="Pfam" id="PF17769">
    <property type="entry name" value="PurK_C"/>
    <property type="match status" value="1"/>
</dbReference>
<dbReference type="SUPFAM" id="SSF51246">
    <property type="entry name" value="Rudiment single hybrid motif"/>
    <property type="match status" value="1"/>
</dbReference>
<dbReference type="KEGG" id="sgq:SGLAD_v1c08540"/>
<dbReference type="GO" id="GO:0003824">
    <property type="term" value="F:catalytic activity"/>
    <property type="evidence" value="ECO:0007669"/>
    <property type="project" value="UniProtKB-ARBA"/>
</dbReference>
<evidence type="ECO:0000256" key="1">
    <source>
        <dbReference type="ARBA" id="ARBA00022741"/>
    </source>
</evidence>
<evidence type="ECO:0000259" key="6">
    <source>
        <dbReference type="PROSITE" id="PS50975"/>
    </source>
</evidence>
<evidence type="ECO:0000256" key="5">
    <source>
        <dbReference type="PROSITE-ProRule" id="PRU00409"/>
    </source>
</evidence>
<evidence type="ECO:0000256" key="3">
    <source>
        <dbReference type="ARBA" id="ARBA00022840"/>
    </source>
</evidence>
<dbReference type="InterPro" id="IPR040686">
    <property type="entry name" value="PurK_C"/>
</dbReference>
<keyword evidence="1 5" id="KW-0547">Nucleotide-binding</keyword>
<dbReference type="Pfam" id="PF02222">
    <property type="entry name" value="ATP-grasp"/>
    <property type="match status" value="1"/>
</dbReference>
<evidence type="ECO:0000256" key="2">
    <source>
        <dbReference type="ARBA" id="ARBA00022755"/>
    </source>
</evidence>
<dbReference type="EMBL" id="CP038013">
    <property type="protein sequence ID" value="QBQ08053.1"/>
    <property type="molecule type" value="Genomic_DNA"/>
</dbReference>
<reference evidence="7 8" key="1">
    <citation type="submission" date="2019-03" db="EMBL/GenBank/DDBJ databases">
        <title>Complete genome sequence of Spiroplasma gladiatoris TG-1 (DSM 22552).</title>
        <authorList>
            <person name="Lin Y.-C."/>
            <person name="Chou L."/>
            <person name="Kuo C.-H."/>
        </authorList>
    </citation>
    <scope>NUCLEOTIDE SEQUENCE [LARGE SCALE GENOMIC DNA]</scope>
    <source>
        <strain evidence="7 8">TG-1</strain>
    </source>
</reference>
<proteinExistence type="predicted"/>
<evidence type="ECO:0000256" key="4">
    <source>
        <dbReference type="ARBA" id="ARBA00025704"/>
    </source>
</evidence>
<dbReference type="PANTHER" id="PTHR11609">
    <property type="entry name" value="PURINE BIOSYNTHESIS PROTEIN 6/7, PUR6/7"/>
    <property type="match status" value="1"/>
</dbReference>
<evidence type="ECO:0000313" key="8">
    <source>
        <dbReference type="Proteomes" id="UP000294309"/>
    </source>
</evidence>
<dbReference type="AlphaFoldDB" id="A0A4P7AJW8"/>
<dbReference type="Gene3D" id="3.30.470.20">
    <property type="entry name" value="ATP-grasp fold, B domain"/>
    <property type="match status" value="1"/>
</dbReference>
<dbReference type="InterPro" id="IPR054350">
    <property type="entry name" value="PurT/PurK_preATP-grasp"/>
</dbReference>
<dbReference type="InterPro" id="IPR016185">
    <property type="entry name" value="PreATP-grasp_dom_sf"/>
</dbReference>
<dbReference type="GO" id="GO:0005524">
    <property type="term" value="F:ATP binding"/>
    <property type="evidence" value="ECO:0007669"/>
    <property type="project" value="UniProtKB-UniRule"/>
</dbReference>
<keyword evidence="8" id="KW-1185">Reference proteome</keyword>
<dbReference type="PROSITE" id="PS50975">
    <property type="entry name" value="ATP_GRASP"/>
    <property type="match status" value="1"/>
</dbReference>
<dbReference type="SUPFAM" id="SSF52440">
    <property type="entry name" value="PreATP-grasp domain"/>
    <property type="match status" value="1"/>
</dbReference>
<dbReference type="InterPro" id="IPR011054">
    <property type="entry name" value="Rudment_hybrid_motif"/>
</dbReference>
<comment type="pathway">
    <text evidence="4">Purine metabolism.</text>
</comment>
<protein>
    <submittedName>
        <fullName evidence="7">5-(Carboxyamino)imidazole ribonucleotide synthase</fullName>
    </submittedName>
</protein>
<dbReference type="RefSeq" id="WP_134298005.1">
    <property type="nucleotide sequence ID" value="NZ_CP038013.1"/>
</dbReference>
<dbReference type="InterPro" id="IPR003135">
    <property type="entry name" value="ATP-grasp_carboxylate-amine"/>
</dbReference>
<dbReference type="OrthoDB" id="9804625at2"/>
<gene>
    <name evidence="7" type="primary">purK</name>
    <name evidence="7" type="ORF">SGLAD_v1c08540</name>
</gene>
<name>A0A4P7AJW8_9MOLU</name>
<dbReference type="GO" id="GO:0046872">
    <property type="term" value="F:metal ion binding"/>
    <property type="evidence" value="ECO:0007669"/>
    <property type="project" value="InterPro"/>
</dbReference>
<dbReference type="Gene3D" id="3.30.1490.20">
    <property type="entry name" value="ATP-grasp fold, A domain"/>
    <property type="match status" value="1"/>
</dbReference>
<keyword evidence="3 5" id="KW-0067">ATP-binding</keyword>
<sequence>MKVGIIGGGQLARMLIESSIDTEFVVLEPNLQNSCNDLNVQIINSNYDDIKAINKLFELCDVVTYEFENISESVLKDFKNKLHPNLKFLEVSKKRFDEKNFAKSYGLEPVKFFKINYFKDFQSLIEKNLISFPVILKTNSGGYDGKGQSVLKSLEECVNLDYANNNFIIEEVCQFDFETSLIVTRSKSNQIYFFPTPINKHKNGILWESKVLNKKNIINKKILNKVKNLLTKENIVGTVAFEFFVKNKKFYFNEMAPRVHNTGHYTIDGCNVSQFRNHILAITNRKIIKPKLIYKSVMINLLGEDIKKDFNYSTINKYDYKKNQVVEKRKMGHINIFSKNKNEVLKNLNLASKILEDKNE</sequence>
<evidence type="ECO:0000313" key="7">
    <source>
        <dbReference type="EMBL" id="QBQ08053.1"/>
    </source>
</evidence>